<comment type="caution">
    <text evidence="2">The sequence shown here is derived from an EMBL/GenBank/DDBJ whole genome shotgun (WGS) entry which is preliminary data.</text>
</comment>
<organism evidence="2 3">
    <name type="scientific">Lithospermum erythrorhizon</name>
    <name type="common">Purple gromwell</name>
    <name type="synonym">Lithospermum officinale var. erythrorhizon</name>
    <dbReference type="NCBI Taxonomy" id="34254"/>
    <lineage>
        <taxon>Eukaryota</taxon>
        <taxon>Viridiplantae</taxon>
        <taxon>Streptophyta</taxon>
        <taxon>Embryophyta</taxon>
        <taxon>Tracheophyta</taxon>
        <taxon>Spermatophyta</taxon>
        <taxon>Magnoliopsida</taxon>
        <taxon>eudicotyledons</taxon>
        <taxon>Gunneridae</taxon>
        <taxon>Pentapetalae</taxon>
        <taxon>asterids</taxon>
        <taxon>lamiids</taxon>
        <taxon>Boraginales</taxon>
        <taxon>Boraginaceae</taxon>
        <taxon>Boraginoideae</taxon>
        <taxon>Lithospermeae</taxon>
        <taxon>Lithospermum</taxon>
    </lineage>
</organism>
<dbReference type="PROSITE" id="PS50878">
    <property type="entry name" value="RT_POL"/>
    <property type="match status" value="1"/>
</dbReference>
<accession>A0AAV3PVD5</accession>
<evidence type="ECO:0000313" key="3">
    <source>
        <dbReference type="Proteomes" id="UP001454036"/>
    </source>
</evidence>
<sequence>MFYVESVRYSLLINGDQVWYIKPSRGLRQGDPLSPYLFIMCTEGLIALLWGAISRGELNGIKLGPELQPLSHFMFADDILLLGQAIVSEAQVIRDLLSNYELWYGQLVNGSGTDKKIHWIAWEQLCKSKEEGGLGFRRTQDFNQALLCKQAWRLITGPNCQLSRTLNARYYPDGDFFSAKLGSGPSFTWRSLLSIRDLLNNGIEWKLGRGQSINICQHKWVHHTHTNKVITPMDQDFKDLRVSDLIDPEVGVWDFIKVNTIFYQVDCEAIL</sequence>
<keyword evidence="3" id="KW-1185">Reference proteome</keyword>
<proteinExistence type="predicted"/>
<evidence type="ECO:0000313" key="2">
    <source>
        <dbReference type="EMBL" id="GAA0155454.1"/>
    </source>
</evidence>
<dbReference type="AlphaFoldDB" id="A0AAV3PVD5"/>
<dbReference type="PANTHER" id="PTHR33116:SF86">
    <property type="entry name" value="REVERSE TRANSCRIPTASE DOMAIN-CONTAINING PROTEIN"/>
    <property type="match status" value="1"/>
</dbReference>
<dbReference type="Proteomes" id="UP001454036">
    <property type="component" value="Unassembled WGS sequence"/>
</dbReference>
<dbReference type="PANTHER" id="PTHR33116">
    <property type="entry name" value="REVERSE TRANSCRIPTASE ZINC-BINDING DOMAIN-CONTAINING PROTEIN-RELATED-RELATED"/>
    <property type="match status" value="1"/>
</dbReference>
<feature type="domain" description="Reverse transcriptase" evidence="1">
    <location>
        <begin position="1"/>
        <end position="138"/>
    </location>
</feature>
<evidence type="ECO:0000259" key="1">
    <source>
        <dbReference type="PROSITE" id="PS50878"/>
    </source>
</evidence>
<protein>
    <recommendedName>
        <fullName evidence="1">Reverse transcriptase domain-containing protein</fullName>
    </recommendedName>
</protein>
<reference evidence="2 3" key="1">
    <citation type="submission" date="2024-01" db="EMBL/GenBank/DDBJ databases">
        <title>The complete chloroplast genome sequence of Lithospermum erythrorhizon: insights into the phylogenetic relationship among Boraginaceae species and the maternal lineages of purple gromwells.</title>
        <authorList>
            <person name="Okada T."/>
            <person name="Watanabe K."/>
        </authorList>
    </citation>
    <scope>NUCLEOTIDE SEQUENCE [LARGE SCALE GENOMIC DNA]</scope>
</reference>
<name>A0AAV3PVD5_LITER</name>
<dbReference type="EMBL" id="BAABME010018918">
    <property type="protein sequence ID" value="GAA0155454.1"/>
    <property type="molecule type" value="Genomic_DNA"/>
</dbReference>
<gene>
    <name evidence="2" type="ORF">LIER_38092</name>
</gene>
<dbReference type="InterPro" id="IPR000477">
    <property type="entry name" value="RT_dom"/>
</dbReference>